<evidence type="ECO:0000313" key="3">
    <source>
        <dbReference type="EMBL" id="BAZ88401.1"/>
    </source>
</evidence>
<dbReference type="EMBL" id="AP018316">
    <property type="protein sequence ID" value="BAZ88401.1"/>
    <property type="molecule type" value="Genomic_DNA"/>
</dbReference>
<name>A0A1Z4V9Z6_9CYAN</name>
<dbReference type="Proteomes" id="UP000218702">
    <property type="component" value="Chromosome"/>
</dbReference>
<dbReference type="PIRSF" id="PIRSF004633">
    <property type="entry name" value="UCP_PLP_oxd"/>
    <property type="match status" value="1"/>
</dbReference>
<sequence>MIIAVMSQFANAQAEYEKFPEEFTSIIISTVNKQGIPNASYAPFVMDDDKNIYIYVSGLATHTQNIQNHPFVSVLFIDDEIKTKQIFARRRLNFDCNANLIEMETEKWEEIVDKFQLRFGELISTLRSLPDFRILQLTPQTGRFVIGFGAAYNISNDNINQLVQITKDSLS</sequence>
<protein>
    <submittedName>
        <fullName evidence="3">Pyridoxamine 5'-phosphate oxidase-related FMN-binding protein</fullName>
    </submittedName>
</protein>
<dbReference type="PANTHER" id="PTHR35176:SF6">
    <property type="entry name" value="HEME OXYGENASE HI_0854-RELATED"/>
    <property type="match status" value="1"/>
</dbReference>
<feature type="domain" description="Pyridoxamine 5'-phosphate oxidase N-terminal" evidence="2">
    <location>
        <begin position="14"/>
        <end position="145"/>
    </location>
</feature>
<dbReference type="PANTHER" id="PTHR35176">
    <property type="entry name" value="HEME OXYGENASE HI_0854-RELATED"/>
    <property type="match status" value="1"/>
</dbReference>
<keyword evidence="1" id="KW-0560">Oxidoreductase</keyword>
<accession>A0A1Z4V9Z6</accession>
<gene>
    <name evidence="3" type="ORF">NIES806_46380</name>
</gene>
<dbReference type="AlphaFoldDB" id="A0A1Z4V9Z6"/>
<keyword evidence="4" id="KW-1185">Reference proteome</keyword>
<reference evidence="3 4" key="1">
    <citation type="submission" date="2017-06" db="EMBL/GenBank/DDBJ databases">
        <title>Genome sequencing of cyanobaciteial culture collection at National Institute for Environmental Studies (NIES).</title>
        <authorList>
            <person name="Hirose Y."/>
            <person name="Shimura Y."/>
            <person name="Fujisawa T."/>
            <person name="Nakamura Y."/>
            <person name="Kawachi M."/>
        </authorList>
    </citation>
    <scope>NUCLEOTIDE SEQUENCE [LARGE SCALE GENOMIC DNA]</scope>
    <source>
        <strain evidence="3 4">NIES-806</strain>
    </source>
</reference>
<dbReference type="KEGG" id="dcm:NIES806_46380"/>
<evidence type="ECO:0000313" key="4">
    <source>
        <dbReference type="Proteomes" id="UP000218702"/>
    </source>
</evidence>
<dbReference type="InterPro" id="IPR012349">
    <property type="entry name" value="Split_barrel_FMN-bd"/>
</dbReference>
<dbReference type="InterPro" id="IPR011576">
    <property type="entry name" value="Pyridox_Oxase_N"/>
</dbReference>
<dbReference type="InterPro" id="IPR014419">
    <property type="entry name" value="HutZ"/>
</dbReference>
<dbReference type="Pfam" id="PF01243">
    <property type="entry name" value="PNPOx_N"/>
    <property type="match status" value="1"/>
</dbReference>
<evidence type="ECO:0000256" key="1">
    <source>
        <dbReference type="ARBA" id="ARBA00023002"/>
    </source>
</evidence>
<dbReference type="SUPFAM" id="SSF50475">
    <property type="entry name" value="FMN-binding split barrel"/>
    <property type="match status" value="1"/>
</dbReference>
<proteinExistence type="predicted"/>
<evidence type="ECO:0000259" key="2">
    <source>
        <dbReference type="Pfam" id="PF01243"/>
    </source>
</evidence>
<dbReference type="InterPro" id="IPR052019">
    <property type="entry name" value="F420H2_bilvrd_red/Heme_oxyg"/>
</dbReference>
<dbReference type="Gene3D" id="2.30.110.10">
    <property type="entry name" value="Electron Transport, Fmn-binding Protein, Chain A"/>
    <property type="match status" value="1"/>
</dbReference>
<organism evidence="3 4">
    <name type="scientific">Dolichospermum compactum NIES-806</name>
    <dbReference type="NCBI Taxonomy" id="1973481"/>
    <lineage>
        <taxon>Bacteria</taxon>
        <taxon>Bacillati</taxon>
        <taxon>Cyanobacteriota</taxon>
        <taxon>Cyanophyceae</taxon>
        <taxon>Nostocales</taxon>
        <taxon>Aphanizomenonaceae</taxon>
        <taxon>Dolichospermum</taxon>
        <taxon>Dolichospermum compactum</taxon>
    </lineage>
</organism>
<dbReference type="GO" id="GO:0005829">
    <property type="term" value="C:cytosol"/>
    <property type="evidence" value="ECO:0007669"/>
    <property type="project" value="TreeGrafter"/>
</dbReference>
<dbReference type="GO" id="GO:0070967">
    <property type="term" value="F:coenzyme F420 binding"/>
    <property type="evidence" value="ECO:0007669"/>
    <property type="project" value="TreeGrafter"/>
</dbReference>
<dbReference type="GO" id="GO:0016627">
    <property type="term" value="F:oxidoreductase activity, acting on the CH-CH group of donors"/>
    <property type="evidence" value="ECO:0007669"/>
    <property type="project" value="TreeGrafter"/>
</dbReference>